<dbReference type="Gene3D" id="2.180.10.10">
    <property type="entry name" value="RHS repeat-associated core"/>
    <property type="match status" value="1"/>
</dbReference>
<evidence type="ECO:0000313" key="1">
    <source>
        <dbReference type="EMBL" id="OQP42034.1"/>
    </source>
</evidence>
<protein>
    <submittedName>
        <fullName evidence="1">Uncharacterized protein</fullName>
    </submittedName>
</protein>
<evidence type="ECO:0000313" key="2">
    <source>
        <dbReference type="Proteomes" id="UP000192277"/>
    </source>
</evidence>
<name>A0ABX3NT05_9BACT</name>
<gene>
    <name evidence="1" type="ORF">A4D02_35975</name>
</gene>
<reference evidence="1 2" key="1">
    <citation type="submission" date="2016-04" db="EMBL/GenBank/DDBJ databases">
        <authorList>
            <person name="Chen L."/>
            <person name="Zhuang W."/>
            <person name="Wang G."/>
        </authorList>
    </citation>
    <scope>NUCLEOTIDE SEQUENCE [LARGE SCALE GENOMIC DNA]</scope>
    <source>
        <strain evidence="2">GR20</strain>
    </source>
</reference>
<sequence>MIDHYEPDIITAQDYYPFGMMSRVALPNSGVPYKFGFNGKLNDNDVKGGYGLQQDYGMRIYDNRVGRFLSVDTLAKSYSIRNY</sequence>
<proteinExistence type="predicted"/>
<dbReference type="EMBL" id="LWBO01000047">
    <property type="protein sequence ID" value="OQP42034.1"/>
    <property type="molecule type" value="Genomic_DNA"/>
</dbReference>
<dbReference type="Proteomes" id="UP000192277">
    <property type="component" value="Unassembled WGS sequence"/>
</dbReference>
<comment type="caution">
    <text evidence="1">The sequence shown here is derived from an EMBL/GenBank/DDBJ whole genome shotgun (WGS) entry which is preliminary data.</text>
</comment>
<organism evidence="1 2">
    <name type="scientific">Niastella koreensis</name>
    <dbReference type="NCBI Taxonomy" id="354356"/>
    <lineage>
        <taxon>Bacteria</taxon>
        <taxon>Pseudomonadati</taxon>
        <taxon>Bacteroidota</taxon>
        <taxon>Chitinophagia</taxon>
        <taxon>Chitinophagales</taxon>
        <taxon>Chitinophagaceae</taxon>
        <taxon>Niastella</taxon>
    </lineage>
</organism>
<accession>A0ABX3NT05</accession>
<keyword evidence="2" id="KW-1185">Reference proteome</keyword>